<dbReference type="EMBL" id="LYVJ01000009">
    <property type="protein sequence ID" value="OBU66035.1"/>
    <property type="molecule type" value="Genomic_DNA"/>
</dbReference>
<sequence>MEGCVRWHEDWQFKIRGRDVTVRVSVDSPGRGKLTAIHVVYGPSQTGLDVPVDSHQDAQEKTEAVLCELMGADWY</sequence>
<gene>
    <name evidence="1" type="ORF">A9K58_12920</name>
</gene>
<dbReference type="Proteomes" id="UP000092256">
    <property type="component" value="Unassembled WGS sequence"/>
</dbReference>
<evidence type="ECO:0000313" key="2">
    <source>
        <dbReference type="Proteomes" id="UP000092256"/>
    </source>
</evidence>
<reference evidence="1 2" key="1">
    <citation type="submission" date="2016-05" db="EMBL/GenBank/DDBJ databases">
        <title>Draft Genome Sequences of Stenotrophomonas maltophilia Strains Sm32COP, Sm41DVV, Sm46PAILV, SmF3, SmF22, SmSOFb1 and SmCVFa1, Isolated from Different Manures, in France.</title>
        <authorList>
            <person name="Nazaret S."/>
            <person name="Bodilis J."/>
        </authorList>
    </citation>
    <scope>NUCLEOTIDE SEQUENCE [LARGE SCALE GENOMIC DNA]</scope>
    <source>
        <strain evidence="1 2">Sm46PAILV</strain>
    </source>
</reference>
<name>A0A1A6XTK6_STEMA</name>
<accession>A0A1A6XTK6</accession>
<comment type="caution">
    <text evidence="1">The sequence shown here is derived from an EMBL/GenBank/DDBJ whole genome shotgun (WGS) entry which is preliminary data.</text>
</comment>
<dbReference type="AlphaFoldDB" id="A0A1A6XTK6"/>
<proteinExistence type="predicted"/>
<organism evidence="1 2">
    <name type="scientific">Stenotrophomonas maltophilia</name>
    <name type="common">Pseudomonas maltophilia</name>
    <name type="synonym">Xanthomonas maltophilia</name>
    <dbReference type="NCBI Taxonomy" id="40324"/>
    <lineage>
        <taxon>Bacteria</taxon>
        <taxon>Pseudomonadati</taxon>
        <taxon>Pseudomonadota</taxon>
        <taxon>Gammaproteobacteria</taxon>
        <taxon>Lysobacterales</taxon>
        <taxon>Lysobacteraceae</taxon>
        <taxon>Stenotrophomonas</taxon>
        <taxon>Stenotrophomonas maltophilia group</taxon>
    </lineage>
</organism>
<protein>
    <submittedName>
        <fullName evidence="1">Uncharacterized protein</fullName>
    </submittedName>
</protein>
<evidence type="ECO:0000313" key="1">
    <source>
        <dbReference type="EMBL" id="OBU66035.1"/>
    </source>
</evidence>